<keyword evidence="3 9" id="KW-0813">Transport</keyword>
<reference evidence="11" key="2">
    <citation type="submission" date="2009-11" db="EMBL/GenBank/DDBJ databases">
        <title>The Genome Sequence of Allomyces macrogynus strain ATCC 38327.</title>
        <authorList>
            <consortium name="The Broad Institute Genome Sequencing Platform"/>
            <person name="Russ C."/>
            <person name="Cuomo C."/>
            <person name="Shea T."/>
            <person name="Young S.K."/>
            <person name="Zeng Q."/>
            <person name="Koehrsen M."/>
            <person name="Haas B."/>
            <person name="Borodovsky M."/>
            <person name="Guigo R."/>
            <person name="Alvarado L."/>
            <person name="Berlin A."/>
            <person name="Borenstein D."/>
            <person name="Chen Z."/>
            <person name="Engels R."/>
            <person name="Freedman E."/>
            <person name="Gellesch M."/>
            <person name="Goldberg J."/>
            <person name="Griggs A."/>
            <person name="Gujja S."/>
            <person name="Heiman D."/>
            <person name="Hepburn T."/>
            <person name="Howarth C."/>
            <person name="Jen D."/>
            <person name="Larson L."/>
            <person name="Lewis B."/>
            <person name="Mehta T."/>
            <person name="Park D."/>
            <person name="Pearson M."/>
            <person name="Roberts A."/>
            <person name="Saif S."/>
            <person name="Shenoy N."/>
            <person name="Sisk P."/>
            <person name="Stolte C."/>
            <person name="Sykes S."/>
            <person name="Walk T."/>
            <person name="White J."/>
            <person name="Yandava C."/>
            <person name="Burger G."/>
            <person name="Gray M.W."/>
            <person name="Holland P.W.H."/>
            <person name="King N."/>
            <person name="Lang F.B.F."/>
            <person name="Roger A.J."/>
            <person name="Ruiz-Trillo I."/>
            <person name="Lander E."/>
            <person name="Nusbaum C."/>
        </authorList>
    </citation>
    <scope>NUCLEOTIDE SEQUENCE [LARGE SCALE GENOMIC DNA]</scope>
    <source>
        <strain evidence="11">ATCC 38327</strain>
    </source>
</reference>
<reference evidence="10 11" key="1">
    <citation type="submission" date="2009-11" db="EMBL/GenBank/DDBJ databases">
        <title>Annotation of Allomyces macrogynus ATCC 38327.</title>
        <authorList>
            <consortium name="The Broad Institute Genome Sequencing Platform"/>
            <person name="Russ C."/>
            <person name="Cuomo C."/>
            <person name="Burger G."/>
            <person name="Gray M.W."/>
            <person name="Holland P.W.H."/>
            <person name="King N."/>
            <person name="Lang F.B.F."/>
            <person name="Roger A.J."/>
            <person name="Ruiz-Trillo I."/>
            <person name="Young S.K."/>
            <person name="Zeng Q."/>
            <person name="Gargeya S."/>
            <person name="Fitzgerald M."/>
            <person name="Haas B."/>
            <person name="Abouelleil A."/>
            <person name="Alvarado L."/>
            <person name="Arachchi H.M."/>
            <person name="Berlin A."/>
            <person name="Chapman S.B."/>
            <person name="Gearin G."/>
            <person name="Goldberg J."/>
            <person name="Griggs A."/>
            <person name="Gujja S."/>
            <person name="Hansen M."/>
            <person name="Heiman D."/>
            <person name="Howarth C."/>
            <person name="Larimer J."/>
            <person name="Lui A."/>
            <person name="MacDonald P.J.P."/>
            <person name="McCowen C."/>
            <person name="Montmayeur A."/>
            <person name="Murphy C."/>
            <person name="Neiman D."/>
            <person name="Pearson M."/>
            <person name="Priest M."/>
            <person name="Roberts A."/>
            <person name="Saif S."/>
            <person name="Shea T."/>
            <person name="Sisk P."/>
            <person name="Stolte C."/>
            <person name="Sykes S."/>
            <person name="Wortman J."/>
            <person name="Nusbaum C."/>
            <person name="Birren B."/>
        </authorList>
    </citation>
    <scope>NUCLEOTIDE SEQUENCE [LARGE SCALE GENOMIC DNA]</scope>
    <source>
        <strain evidence="10 11">ATCC 38327</strain>
    </source>
</reference>
<dbReference type="EMBL" id="GG745329">
    <property type="protein sequence ID" value="KNE55889.1"/>
    <property type="molecule type" value="Genomic_DNA"/>
</dbReference>
<dbReference type="Proteomes" id="UP000054350">
    <property type="component" value="Unassembled WGS sequence"/>
</dbReference>
<dbReference type="PANTHER" id="PTHR11629">
    <property type="entry name" value="VACUOLAR PROTON ATPASES"/>
    <property type="match status" value="1"/>
</dbReference>
<dbReference type="Pfam" id="PF01496">
    <property type="entry name" value="V_ATPase_I"/>
    <property type="match status" value="1"/>
</dbReference>
<dbReference type="AlphaFoldDB" id="A0A0L0S0M1"/>
<dbReference type="InterPro" id="IPR002490">
    <property type="entry name" value="V-ATPase_116kDa_su"/>
</dbReference>
<feature type="transmembrane region" description="Helical" evidence="9">
    <location>
        <begin position="636"/>
        <end position="658"/>
    </location>
</feature>
<feature type="transmembrane region" description="Helical" evidence="9">
    <location>
        <begin position="807"/>
        <end position="831"/>
    </location>
</feature>
<dbReference type="STRING" id="578462.A0A0L0S0M1"/>
<evidence type="ECO:0000256" key="7">
    <source>
        <dbReference type="ARBA" id="ARBA00023065"/>
    </source>
</evidence>
<feature type="transmembrane region" description="Helical" evidence="9">
    <location>
        <begin position="545"/>
        <end position="563"/>
    </location>
</feature>
<dbReference type="VEuPathDB" id="FungiDB:AMAG_01755"/>
<evidence type="ECO:0000256" key="9">
    <source>
        <dbReference type="RuleBase" id="RU361189"/>
    </source>
</evidence>
<accession>A0A0L0S0M1</accession>
<evidence type="ECO:0000256" key="6">
    <source>
        <dbReference type="ARBA" id="ARBA00022989"/>
    </source>
</evidence>
<keyword evidence="6 9" id="KW-1133">Transmembrane helix</keyword>
<keyword evidence="8 9" id="KW-0472">Membrane</keyword>
<dbReference type="OrthoDB" id="10264220at2759"/>
<gene>
    <name evidence="10" type="ORF">AMAG_01755</name>
</gene>
<evidence type="ECO:0000256" key="2">
    <source>
        <dbReference type="ARBA" id="ARBA00009904"/>
    </source>
</evidence>
<dbReference type="eggNOG" id="KOG2189">
    <property type="taxonomic scope" value="Eukaryota"/>
</dbReference>
<dbReference type="OMA" id="FYLWFFL"/>
<dbReference type="PIRSF" id="PIRSF001293">
    <property type="entry name" value="ATP6V0A1"/>
    <property type="match status" value="1"/>
</dbReference>
<feature type="transmembrane region" description="Helical" evidence="9">
    <location>
        <begin position="422"/>
        <end position="446"/>
    </location>
</feature>
<name>A0A0L0S0M1_ALLM3</name>
<evidence type="ECO:0000256" key="4">
    <source>
        <dbReference type="ARBA" id="ARBA00022692"/>
    </source>
</evidence>
<feature type="transmembrane region" description="Helical" evidence="9">
    <location>
        <begin position="467"/>
        <end position="485"/>
    </location>
</feature>
<proteinExistence type="inferred from homology"/>
<dbReference type="InterPro" id="IPR026028">
    <property type="entry name" value="V-type_ATPase_116kDa_su_euka"/>
</dbReference>
<evidence type="ECO:0000256" key="8">
    <source>
        <dbReference type="ARBA" id="ARBA00023136"/>
    </source>
</evidence>
<dbReference type="GO" id="GO:0007035">
    <property type="term" value="P:vacuolar acidification"/>
    <property type="evidence" value="ECO:0007669"/>
    <property type="project" value="TreeGrafter"/>
</dbReference>
<comment type="subcellular location">
    <subcellularLocation>
        <location evidence="1">Membrane</location>
        <topology evidence="1">Multi-pass membrane protein</topology>
    </subcellularLocation>
</comment>
<dbReference type="GO" id="GO:0051117">
    <property type="term" value="F:ATPase binding"/>
    <property type="evidence" value="ECO:0007669"/>
    <property type="project" value="TreeGrafter"/>
</dbReference>
<dbReference type="GO" id="GO:0046961">
    <property type="term" value="F:proton-transporting ATPase activity, rotational mechanism"/>
    <property type="evidence" value="ECO:0007669"/>
    <property type="project" value="InterPro"/>
</dbReference>
<comment type="function">
    <text evidence="9">Essential component of the vacuolar proton pump (V-ATPase), a multimeric enzyme that catalyzes the translocation of protons across the membranes. Required for assembly and activity of the V-ATPase.</text>
</comment>
<evidence type="ECO:0000256" key="5">
    <source>
        <dbReference type="ARBA" id="ARBA00022781"/>
    </source>
</evidence>
<keyword evidence="5 9" id="KW-0375">Hydrogen ion transport</keyword>
<keyword evidence="7 9" id="KW-0406">Ion transport</keyword>
<organism evidence="10 11">
    <name type="scientific">Allomyces macrogynus (strain ATCC 38327)</name>
    <name type="common">Allomyces javanicus var. macrogynus</name>
    <dbReference type="NCBI Taxonomy" id="578462"/>
    <lineage>
        <taxon>Eukaryota</taxon>
        <taxon>Fungi</taxon>
        <taxon>Fungi incertae sedis</taxon>
        <taxon>Blastocladiomycota</taxon>
        <taxon>Blastocladiomycetes</taxon>
        <taxon>Blastocladiales</taxon>
        <taxon>Blastocladiaceae</taxon>
        <taxon>Allomyces</taxon>
    </lineage>
</organism>
<keyword evidence="4 9" id="KW-0812">Transmembrane</keyword>
<evidence type="ECO:0000313" key="11">
    <source>
        <dbReference type="Proteomes" id="UP000054350"/>
    </source>
</evidence>
<evidence type="ECO:0000256" key="3">
    <source>
        <dbReference type="ARBA" id="ARBA00022448"/>
    </source>
</evidence>
<feature type="transmembrane region" description="Helical" evidence="9">
    <location>
        <begin position="575"/>
        <end position="601"/>
    </location>
</feature>
<evidence type="ECO:0000256" key="1">
    <source>
        <dbReference type="ARBA" id="ARBA00004141"/>
    </source>
</evidence>
<evidence type="ECO:0000313" key="10">
    <source>
        <dbReference type="EMBL" id="KNE55889.1"/>
    </source>
</evidence>
<comment type="similarity">
    <text evidence="2 9">Belongs to the V-ATPase 116 kDa subunit family.</text>
</comment>
<dbReference type="GO" id="GO:0000220">
    <property type="term" value="C:vacuolar proton-transporting V-type ATPase, V0 domain"/>
    <property type="evidence" value="ECO:0007669"/>
    <property type="project" value="InterPro"/>
</dbReference>
<dbReference type="GO" id="GO:0000329">
    <property type="term" value="C:fungal-type vacuole membrane"/>
    <property type="evidence" value="ECO:0007669"/>
    <property type="project" value="TreeGrafter"/>
</dbReference>
<dbReference type="PANTHER" id="PTHR11629:SF63">
    <property type="entry name" value="V-TYPE PROTON ATPASE SUBUNIT A"/>
    <property type="match status" value="1"/>
</dbReference>
<sequence length="869" mass="96808">MADPGADTAYVRSEPMSLVQLYIPLDIAQATVSELGELGVVQFRDRNPDVSAFQRTYVSEIRRLDEMDRRLRFLWQQAEKANVTINTTRRGPSPNSARRQQELDELDALLADTEARILQMNSSQAAFNKTFLELTELRHVLRETTSFFEEAEAHQSEIIGNAGGVEDTLLGAGHDVEANEQMGGHTIQIGFVAGVLDRKKALAFERILWRALRGNLYLKSAEIEEPITDPTTDEQVYKNVFVIFAHGNETLHKIRRLSESLGATLYPVDANSEKRRQDARAVLSRLEDLNQVLFNTSTTRRHELSKLADQMGTWNTLIQKEKAVYHTMNLFSTEANHKALIAEGWVPTAEIARVQSALAVAREAARGMMPTVLNVVPTAREPPTYHKANKLTAGFQAIIDAYGIARYREINPGLFTVITFPFLFAVMFGDFGHGIIVALVGAYLCLKEDQLKIAAKGSESMATVYGGRYMILLMGLFSMYTGLIYNDAFSRMMSLFPSGWAWVPDAHEPNVLVGKQVGTYPFGLDWAWQFADNKLIFGNSYKMKMSIIFGVIHMTFATILSLFNHLHFKKKINVYCMFIPQILFMQCIFGYLVVCMIYKWLVDWSQPGMTSPPGLLNMLIFMFLSPGKVKKGEELFAGQATVQMILLGIAMICVPWMLCVKPYLLKKEHDRTIAQGYATLHVAHGDDDDEDNVSDHALMGGAVPATASSSNHVAPSPAAAPGAPAAMVMSPVSDAGGHGHGHDGEPWDFGALVIDQVIHTIEYCLGCISNTASYLRLWALSLAHAQLSEVLWDMTLSGRFEAATGSWGQAIALVLIFPMWFGSTVFILLLMEGLSAFLHALRLHWVEFDSKFYEGSGYKFEPFSFAEIE</sequence>
<protein>
    <recommendedName>
        <fullName evidence="9">V-type proton ATPase subunit a</fullName>
    </recommendedName>
</protein>
<keyword evidence="11" id="KW-1185">Reference proteome</keyword>